<evidence type="ECO:0000256" key="3">
    <source>
        <dbReference type="PROSITE-ProRule" id="PRU00409"/>
    </source>
</evidence>
<dbReference type="InterPro" id="IPR013650">
    <property type="entry name" value="ATP-grasp_succ-CoA_synth-type"/>
</dbReference>
<comment type="caution">
    <text evidence="6">The sequence shown here is derived from an EMBL/GenBank/DDBJ whole genome shotgun (WGS) entry which is preliminary data.</text>
</comment>
<dbReference type="Gene3D" id="3.30.470.20">
    <property type="entry name" value="ATP-grasp fold, B domain"/>
    <property type="match status" value="1"/>
</dbReference>
<dbReference type="InterPro" id="IPR013815">
    <property type="entry name" value="ATP_grasp_subdomain_1"/>
</dbReference>
<dbReference type="Proteomes" id="UP000288429">
    <property type="component" value="Unassembled WGS sequence"/>
</dbReference>
<proteinExistence type="predicted"/>
<dbReference type="UniPathway" id="UPA00223">
    <property type="reaction ID" value="UER00999"/>
</dbReference>
<evidence type="ECO:0000256" key="2">
    <source>
        <dbReference type="ARBA" id="ARBA00022741"/>
    </source>
</evidence>
<evidence type="ECO:0000313" key="6">
    <source>
        <dbReference type="EMBL" id="RSL88880.1"/>
    </source>
</evidence>
<accession>A0A428SGF5</accession>
<dbReference type="SUPFAM" id="SSF52210">
    <property type="entry name" value="Succinyl-CoA synthetase domains"/>
    <property type="match status" value="1"/>
</dbReference>
<keyword evidence="2 3" id="KW-0547">Nucleotide-binding</keyword>
<gene>
    <name evidence="6" type="ORF">CDV31_015975</name>
</gene>
<name>A0A428SGF5_9HYPO</name>
<dbReference type="InterPro" id="IPR052895">
    <property type="entry name" value="HetReg/Transcr_Mod"/>
</dbReference>
<evidence type="ECO:0000313" key="7">
    <source>
        <dbReference type="Proteomes" id="UP000288429"/>
    </source>
</evidence>
<dbReference type="Pfam" id="PF06985">
    <property type="entry name" value="HET"/>
    <property type="match status" value="1"/>
</dbReference>
<evidence type="ECO:0000256" key="4">
    <source>
        <dbReference type="SAM" id="MobiDB-lite"/>
    </source>
</evidence>
<dbReference type="EMBL" id="NIZV01000462">
    <property type="protein sequence ID" value="RSL88880.1"/>
    <property type="molecule type" value="Genomic_DNA"/>
</dbReference>
<dbReference type="SUPFAM" id="SSF56059">
    <property type="entry name" value="Glutathione synthetase ATP-binding domain-like"/>
    <property type="match status" value="1"/>
</dbReference>
<dbReference type="Gene3D" id="3.30.1490.20">
    <property type="entry name" value="ATP-grasp fold, A domain"/>
    <property type="match status" value="1"/>
</dbReference>
<organism evidence="6 7">
    <name type="scientific">Fusarium ambrosium</name>
    <dbReference type="NCBI Taxonomy" id="131363"/>
    <lineage>
        <taxon>Eukaryota</taxon>
        <taxon>Fungi</taxon>
        <taxon>Dikarya</taxon>
        <taxon>Ascomycota</taxon>
        <taxon>Pezizomycotina</taxon>
        <taxon>Sordariomycetes</taxon>
        <taxon>Hypocreomycetidae</taxon>
        <taxon>Hypocreales</taxon>
        <taxon>Nectriaceae</taxon>
        <taxon>Fusarium</taxon>
        <taxon>Fusarium solani species complex</taxon>
    </lineage>
</organism>
<dbReference type="InterPro" id="IPR010730">
    <property type="entry name" value="HET"/>
</dbReference>
<evidence type="ECO:0000256" key="1">
    <source>
        <dbReference type="ARBA" id="ARBA00005064"/>
    </source>
</evidence>
<dbReference type="InterPro" id="IPR016102">
    <property type="entry name" value="Succinyl-CoA_synth-like"/>
</dbReference>
<sequence>MILSRRSAAFRKHAIKLPTRIHRKHLHLHEYQSQSLLKEAGIPIPRGIIAQTVDETKDAIKSLGGNAVIKPQVLLEKSRRYAVKDEEDAEGIAARILGHHTGLHPFDDSVSTVSRLYIEEAVRVDKEWHIAMTIDRENYCPVIGLKDLKSPQGTPRHEEQKSSQYSFDFSLTNGISDNTITDISKILQRLESNTETLGKILQGMFRIFSEKEAINLETRLLSTSDGQLICSDSGFFFDDAAQKRQPDLFALRDSAQEIREEVEAEKYSLVYVRMDGNIGNVVNGAGLAMATNDAISLYGGTSANFLDAGGQATKETMLQAFGIIMRDERVKAILVNIYGGITRCDMIAESIIAAASELGPLRVPMVVRLQGTNSEAGLKLLSETDLALIMATDFYEPLDELRREVRLAKLFPKGTAPEICLSLEKASLNDDLEFTALSYTWGDASDTSPITVSGCPFQATRNLVAALRQLQEDDKTVTLWIDAICIQQSNNAEKSWQIQLMKNIYEKATTTLVWLGEDPESTEVMRAFSKMSQKGMSWDHTIVDTPEVTQWFHGPARPLGNPFGGPVQVALRKLLNLDYWFRVWCLQEFLVSQDIIVACGSYKVPLTDFSRFTSTFLKGFSRYLNDAASRQDMLTMMTNNPPTSTEELAGLTHGATRMFQQRESYRSSGSGTLGQPLVDLLVYAFSYFAGDTLRSTDPRDRIFGLLNLASDAEELGVRPNYGKSCEDVFLEAWAAILAKGQAALLVYPQYGRPQASSSSNTHSLSSFLAENGRPRPRAEAPTSPELPSWVPDWRVPRDPSFGKTIIDKPFTACGTKTATQWVPSDDIRTIALRGVEVDVIGKTGTTLAPMEDYIGQGLKPASIFFVEIALFIQESYSAHTEAPLYPALEAAASLWRIPVGDQEGISPHSSQVHRATIVSGERYVSLLNVIKVYNDVTQSRDPTGAMQFSMAMLQNMGKFEQYLAAVMMQAGRKPFLSALGYVGLGPAAMEPGDVIVIFYGAHVPFVLRPKGQEFQLLGEAYVHGIMDGEFMQVDREDKTFRLR</sequence>
<dbReference type="Pfam" id="PF26639">
    <property type="entry name" value="Het-6_barrel"/>
    <property type="match status" value="1"/>
</dbReference>
<evidence type="ECO:0000259" key="5">
    <source>
        <dbReference type="PROSITE" id="PS50975"/>
    </source>
</evidence>
<feature type="domain" description="ATP-grasp" evidence="5">
    <location>
        <begin position="34"/>
        <end position="71"/>
    </location>
</feature>
<feature type="compositionally biased region" description="Low complexity" evidence="4">
    <location>
        <begin position="756"/>
        <end position="766"/>
    </location>
</feature>
<protein>
    <recommendedName>
        <fullName evidence="5">ATP-grasp domain-containing protein</fullName>
    </recommendedName>
</protein>
<dbReference type="AlphaFoldDB" id="A0A428SGF5"/>
<dbReference type="GO" id="GO:0046872">
    <property type="term" value="F:metal ion binding"/>
    <property type="evidence" value="ECO:0007669"/>
    <property type="project" value="InterPro"/>
</dbReference>
<dbReference type="PANTHER" id="PTHR24148">
    <property type="entry name" value="ANKYRIN REPEAT DOMAIN-CONTAINING PROTEIN 39 HOMOLOG-RELATED"/>
    <property type="match status" value="1"/>
</dbReference>
<dbReference type="Pfam" id="PF08442">
    <property type="entry name" value="ATP-grasp_2"/>
    <property type="match status" value="1"/>
</dbReference>
<dbReference type="PROSITE" id="PS50975">
    <property type="entry name" value="ATP_GRASP"/>
    <property type="match status" value="1"/>
</dbReference>
<dbReference type="FunFam" id="3.40.50.261:FF:000001">
    <property type="entry name" value="Succinate--CoA ligase [ADP-forming] subunit beta"/>
    <property type="match status" value="1"/>
</dbReference>
<dbReference type="InterPro" id="IPR011761">
    <property type="entry name" value="ATP-grasp"/>
</dbReference>
<feature type="region of interest" description="Disordered" evidence="4">
    <location>
        <begin position="754"/>
        <end position="789"/>
    </location>
</feature>
<dbReference type="InterPro" id="IPR017866">
    <property type="entry name" value="Succ-CoA_synthase_bsu_CS"/>
</dbReference>
<dbReference type="Gene3D" id="3.40.50.261">
    <property type="entry name" value="Succinyl-CoA synthetase domains"/>
    <property type="match status" value="1"/>
</dbReference>
<dbReference type="GO" id="GO:0003824">
    <property type="term" value="F:catalytic activity"/>
    <property type="evidence" value="ECO:0007669"/>
    <property type="project" value="InterPro"/>
</dbReference>
<dbReference type="InterPro" id="IPR005811">
    <property type="entry name" value="SUCC_ACL_C"/>
</dbReference>
<reference evidence="6 7" key="1">
    <citation type="submission" date="2017-06" db="EMBL/GenBank/DDBJ databases">
        <title>Cmopartive genomic analysis of Ambrosia Fusariam Clade fungi.</title>
        <authorList>
            <person name="Stajich J.E."/>
            <person name="Carrillo J."/>
            <person name="Kijimoto T."/>
            <person name="Eskalen A."/>
            <person name="O'Donnell K."/>
            <person name="Kasson M."/>
        </authorList>
    </citation>
    <scope>NUCLEOTIDE SEQUENCE [LARGE SCALE GENOMIC DNA]</scope>
    <source>
        <strain evidence="6 7">NRRL 20438</strain>
    </source>
</reference>
<keyword evidence="3" id="KW-0067">ATP-binding</keyword>
<dbReference type="Pfam" id="PF00549">
    <property type="entry name" value="Ligase_CoA"/>
    <property type="match status" value="1"/>
</dbReference>
<dbReference type="GO" id="GO:0006099">
    <property type="term" value="P:tricarboxylic acid cycle"/>
    <property type="evidence" value="ECO:0007669"/>
    <property type="project" value="UniProtKB-UniPathway"/>
</dbReference>
<comment type="pathway">
    <text evidence="1">Carbohydrate metabolism; tricarboxylic acid cycle; succinate from succinyl-CoA (ligase route): step 1/1.</text>
</comment>
<dbReference type="PROSITE" id="PS01217">
    <property type="entry name" value="SUCCINYL_COA_LIG_3"/>
    <property type="match status" value="1"/>
</dbReference>
<dbReference type="PANTHER" id="PTHR24148:SF73">
    <property type="entry name" value="HET DOMAIN PROTEIN (AFU_ORTHOLOGUE AFUA_8G01020)"/>
    <property type="match status" value="1"/>
</dbReference>
<keyword evidence="7" id="KW-1185">Reference proteome</keyword>
<dbReference type="GO" id="GO:0005524">
    <property type="term" value="F:ATP binding"/>
    <property type="evidence" value="ECO:0007669"/>
    <property type="project" value="UniProtKB-UniRule"/>
</dbReference>